<accession>A0A5M3T4P5</accession>
<dbReference type="Proteomes" id="UP000326169">
    <property type="component" value="Unassembled WGS sequence"/>
</dbReference>
<protein>
    <submittedName>
        <fullName evidence="1">Uncharacterized protein</fullName>
    </submittedName>
</protein>
<sequence>MEADAESLWSQLQATGKERIKDLCRNPLRLTLLCATWKVENALPETMAELYEIFVNFIYNWKGE</sequence>
<dbReference type="GeneID" id="301685977"/>
<gene>
    <name evidence="1" type="ORF">NIES46_05390</name>
</gene>
<evidence type="ECO:0000313" key="1">
    <source>
        <dbReference type="EMBL" id="GCE92499.1"/>
    </source>
</evidence>
<keyword evidence="2" id="KW-1185">Reference proteome</keyword>
<name>A0A5M3T4P5_LIMPL</name>
<evidence type="ECO:0000313" key="2">
    <source>
        <dbReference type="Proteomes" id="UP000326169"/>
    </source>
</evidence>
<dbReference type="RefSeq" id="WP_014276952.1">
    <property type="nucleotide sequence ID" value="NZ_BIMW01000020.1"/>
</dbReference>
<dbReference type="EMBL" id="BIMW01000020">
    <property type="protein sequence ID" value="GCE92499.1"/>
    <property type="molecule type" value="Genomic_DNA"/>
</dbReference>
<proteinExistence type="predicted"/>
<reference evidence="1 2" key="1">
    <citation type="journal article" date="2019" name="J Genomics">
        <title>The Draft Genome of a Hydrogen-producing Cyanobacterium, Arthrospira platensis NIES-46.</title>
        <authorList>
            <person name="Suzuki S."/>
            <person name="Yamaguchi H."/>
            <person name="Kawachi M."/>
        </authorList>
    </citation>
    <scope>NUCLEOTIDE SEQUENCE [LARGE SCALE GENOMIC DNA]</scope>
    <source>
        <strain evidence="1 2">NIES-46</strain>
    </source>
</reference>
<organism evidence="1 2">
    <name type="scientific">Limnospira platensis NIES-46</name>
    <dbReference type="NCBI Taxonomy" id="1236695"/>
    <lineage>
        <taxon>Bacteria</taxon>
        <taxon>Bacillati</taxon>
        <taxon>Cyanobacteriota</taxon>
        <taxon>Cyanophyceae</taxon>
        <taxon>Oscillatoriophycideae</taxon>
        <taxon>Oscillatoriales</taxon>
        <taxon>Sirenicapillariaceae</taxon>
        <taxon>Limnospira</taxon>
    </lineage>
</organism>
<comment type="caution">
    <text evidence="1">The sequence shown here is derived from an EMBL/GenBank/DDBJ whole genome shotgun (WGS) entry which is preliminary data.</text>
</comment>